<dbReference type="HOGENOM" id="CLU_033863_3_1_11"/>
<evidence type="ECO:0000256" key="2">
    <source>
        <dbReference type="ARBA" id="ARBA00007362"/>
    </source>
</evidence>
<dbReference type="InterPro" id="IPR006311">
    <property type="entry name" value="TAT_signal"/>
</dbReference>
<dbReference type="PANTHER" id="PTHR32322">
    <property type="entry name" value="INNER MEMBRANE TRANSPORTER"/>
    <property type="match status" value="1"/>
</dbReference>
<dbReference type="PANTHER" id="PTHR32322:SF2">
    <property type="entry name" value="EAMA DOMAIN-CONTAINING PROTEIN"/>
    <property type="match status" value="1"/>
</dbReference>
<evidence type="ECO:0000256" key="1">
    <source>
        <dbReference type="ARBA" id="ARBA00004141"/>
    </source>
</evidence>
<dbReference type="RefSeq" id="WP_013585773.1">
    <property type="nucleotide sequence ID" value="NC_015125.1"/>
</dbReference>
<feature type="transmembrane region" description="Helical" evidence="6">
    <location>
        <begin position="136"/>
        <end position="153"/>
    </location>
</feature>
<dbReference type="eggNOG" id="COG0697">
    <property type="taxonomic scope" value="Bacteria"/>
</dbReference>
<evidence type="ECO:0000313" key="8">
    <source>
        <dbReference type="EMBL" id="BAJ75648.1"/>
    </source>
</evidence>
<protein>
    <submittedName>
        <fullName evidence="8">Permease of the drug/metabolite transporter (DMT) superfamily</fullName>
    </submittedName>
</protein>
<dbReference type="KEGG" id="mts:MTES_2684"/>
<feature type="transmembrane region" description="Helical" evidence="6">
    <location>
        <begin position="254"/>
        <end position="274"/>
    </location>
</feature>
<feature type="transmembrane region" description="Helical" evidence="6">
    <location>
        <begin position="50"/>
        <end position="66"/>
    </location>
</feature>
<feature type="domain" description="EamA" evidence="7">
    <location>
        <begin position="161"/>
        <end position="296"/>
    </location>
</feature>
<feature type="transmembrane region" description="Helical" evidence="6">
    <location>
        <begin position="78"/>
        <end position="98"/>
    </location>
</feature>
<feature type="transmembrane region" description="Helical" evidence="6">
    <location>
        <begin position="159"/>
        <end position="179"/>
    </location>
</feature>
<gene>
    <name evidence="8" type="ordered locus">MTES_2684</name>
</gene>
<comment type="subcellular location">
    <subcellularLocation>
        <location evidence="1">Membrane</location>
        <topology evidence="1">Multi-pass membrane protein</topology>
    </subcellularLocation>
</comment>
<dbReference type="STRING" id="979556.MTES_2684"/>
<evidence type="ECO:0000256" key="5">
    <source>
        <dbReference type="ARBA" id="ARBA00023136"/>
    </source>
</evidence>
<evidence type="ECO:0000256" key="6">
    <source>
        <dbReference type="SAM" id="Phobius"/>
    </source>
</evidence>
<proteinExistence type="inferred from homology"/>
<reference key="2">
    <citation type="submission" date="2011-02" db="EMBL/GenBank/DDBJ databases">
        <title>Genome sequence of Microbacterium testaceum StLB037.</title>
        <authorList>
            <person name="Morohoshi T."/>
            <person name="Wang W.Z."/>
            <person name="Someya N."/>
            <person name="Ikeda T."/>
        </authorList>
    </citation>
    <scope>NUCLEOTIDE SEQUENCE</scope>
    <source>
        <strain>StLB037</strain>
    </source>
</reference>
<dbReference type="InterPro" id="IPR050638">
    <property type="entry name" value="AA-Vitamin_Transporters"/>
</dbReference>
<evidence type="ECO:0000313" key="9">
    <source>
        <dbReference type="Proteomes" id="UP000008975"/>
    </source>
</evidence>
<feature type="transmembrane region" description="Helical" evidence="6">
    <location>
        <begin position="226"/>
        <end position="247"/>
    </location>
</feature>
<name>E8N8J2_MICTS</name>
<dbReference type="GO" id="GO:0016020">
    <property type="term" value="C:membrane"/>
    <property type="evidence" value="ECO:0007669"/>
    <property type="project" value="UniProtKB-SubCell"/>
</dbReference>
<evidence type="ECO:0000256" key="3">
    <source>
        <dbReference type="ARBA" id="ARBA00022692"/>
    </source>
</evidence>
<dbReference type="EMBL" id="AP012052">
    <property type="protein sequence ID" value="BAJ75648.1"/>
    <property type="molecule type" value="Genomic_DNA"/>
</dbReference>
<dbReference type="AlphaFoldDB" id="E8N8J2"/>
<feature type="transmembrane region" description="Helical" evidence="6">
    <location>
        <begin position="186"/>
        <end position="206"/>
    </location>
</feature>
<dbReference type="InterPro" id="IPR037185">
    <property type="entry name" value="EmrE-like"/>
</dbReference>
<reference evidence="8 9" key="1">
    <citation type="journal article" date="2011" name="J. Bacteriol.">
        <title>Genome sequence of Microbacterium testaceum StLB037, an N-acylhomoserine lactone-degrading bacterium isolated from potato leaves.</title>
        <authorList>
            <person name="Morohoshi T."/>
            <person name="Wang W.-Z."/>
            <person name="Someya N."/>
            <person name="Ikeda T."/>
        </authorList>
    </citation>
    <scope>NUCLEOTIDE SEQUENCE [LARGE SCALE GENOMIC DNA]</scope>
    <source>
        <strain evidence="8 9">StLB037</strain>
    </source>
</reference>
<sequence>MTTFALAPRLALSRRTVVGTAALAGVIALWSAFALSTRALEATGLTTADAAILRFAVPVVLLAPWIPRTLRSLRGAGAGALALVLLAGIPHFLLFAWGAQLTSAGLTGLLVPGTVPLFVTLLLFLRHRTRVSPRRLLALTAIVVGVAASAILRGGSADLGGIAILLAAGLVWALYTLGLASARLDLVSVIVVISVTSTLAAVALALTGAMPSHLLDGTVPWSQIGTYALVQGVGTGLLSTACYVVAVQNLGGSLASSAGALSPVLTAVVAVPLLGEPITAGLAVALALIVSGVALFHLAPRR</sequence>
<evidence type="ECO:0000256" key="4">
    <source>
        <dbReference type="ARBA" id="ARBA00022989"/>
    </source>
</evidence>
<feature type="transmembrane region" description="Helical" evidence="6">
    <location>
        <begin position="280"/>
        <end position="299"/>
    </location>
</feature>
<feature type="transmembrane region" description="Helical" evidence="6">
    <location>
        <begin position="104"/>
        <end position="124"/>
    </location>
</feature>
<dbReference type="Pfam" id="PF00892">
    <property type="entry name" value="EamA"/>
    <property type="match status" value="1"/>
</dbReference>
<organism evidence="8 9">
    <name type="scientific">Microbacterium testaceum (strain StLB037)</name>
    <dbReference type="NCBI Taxonomy" id="979556"/>
    <lineage>
        <taxon>Bacteria</taxon>
        <taxon>Bacillati</taxon>
        <taxon>Actinomycetota</taxon>
        <taxon>Actinomycetes</taxon>
        <taxon>Micrococcales</taxon>
        <taxon>Microbacteriaceae</taxon>
        <taxon>Microbacterium</taxon>
    </lineage>
</organism>
<comment type="similarity">
    <text evidence="2">Belongs to the EamA transporter family.</text>
</comment>
<keyword evidence="3 6" id="KW-0812">Transmembrane</keyword>
<dbReference type="SUPFAM" id="SSF103481">
    <property type="entry name" value="Multidrug resistance efflux transporter EmrE"/>
    <property type="match status" value="2"/>
</dbReference>
<dbReference type="PROSITE" id="PS51318">
    <property type="entry name" value="TAT"/>
    <property type="match status" value="1"/>
</dbReference>
<dbReference type="OrthoDB" id="3829755at2"/>
<accession>E8N8J2</accession>
<dbReference type="Proteomes" id="UP000008975">
    <property type="component" value="Chromosome"/>
</dbReference>
<keyword evidence="5 6" id="KW-0472">Membrane</keyword>
<evidence type="ECO:0000259" key="7">
    <source>
        <dbReference type="Pfam" id="PF00892"/>
    </source>
</evidence>
<dbReference type="InterPro" id="IPR000620">
    <property type="entry name" value="EamA_dom"/>
</dbReference>
<keyword evidence="4 6" id="KW-1133">Transmembrane helix</keyword>